<evidence type="ECO:0000313" key="2">
    <source>
        <dbReference type="Proteomes" id="UP000625711"/>
    </source>
</evidence>
<dbReference type="Proteomes" id="UP000625711">
    <property type="component" value="Unassembled WGS sequence"/>
</dbReference>
<keyword evidence="2" id="KW-1185">Reference proteome</keyword>
<proteinExistence type="predicted"/>
<accession>A0A834M7W5</accession>
<sequence>MRRSTTKDVISVRFAGIRFEFSRKLDGRTAKRTRVFTLYSEHFEHSASTRNLVPLEHTTEKDGMGVVLATFAPRDSFIGPDTKVKAKLHNSPTISFECTMKLPLNVCQKDGGHHDRIQC</sequence>
<name>A0A834M7W5_RHYFE</name>
<dbReference type="AlphaFoldDB" id="A0A834M7W5"/>
<comment type="caution">
    <text evidence="1">The sequence shown here is derived from an EMBL/GenBank/DDBJ whole genome shotgun (WGS) entry which is preliminary data.</text>
</comment>
<evidence type="ECO:0000313" key="1">
    <source>
        <dbReference type="EMBL" id="KAF7269775.1"/>
    </source>
</evidence>
<organism evidence="1 2">
    <name type="scientific">Rhynchophorus ferrugineus</name>
    <name type="common">Red palm weevil</name>
    <name type="synonym">Curculio ferrugineus</name>
    <dbReference type="NCBI Taxonomy" id="354439"/>
    <lineage>
        <taxon>Eukaryota</taxon>
        <taxon>Metazoa</taxon>
        <taxon>Ecdysozoa</taxon>
        <taxon>Arthropoda</taxon>
        <taxon>Hexapoda</taxon>
        <taxon>Insecta</taxon>
        <taxon>Pterygota</taxon>
        <taxon>Neoptera</taxon>
        <taxon>Endopterygota</taxon>
        <taxon>Coleoptera</taxon>
        <taxon>Polyphaga</taxon>
        <taxon>Cucujiformia</taxon>
        <taxon>Curculionidae</taxon>
        <taxon>Dryophthorinae</taxon>
        <taxon>Rhynchophorus</taxon>
    </lineage>
</organism>
<dbReference type="EMBL" id="JAACXV010014186">
    <property type="protein sequence ID" value="KAF7269775.1"/>
    <property type="molecule type" value="Genomic_DNA"/>
</dbReference>
<protein>
    <submittedName>
        <fullName evidence="1">Uncharacterized protein</fullName>
    </submittedName>
</protein>
<gene>
    <name evidence="1" type="ORF">GWI33_017196</name>
</gene>
<reference evidence="1" key="1">
    <citation type="submission" date="2020-08" db="EMBL/GenBank/DDBJ databases">
        <title>Genome sequencing and assembly of the red palm weevil Rhynchophorus ferrugineus.</title>
        <authorList>
            <person name="Dias G.B."/>
            <person name="Bergman C.M."/>
            <person name="Manee M."/>
        </authorList>
    </citation>
    <scope>NUCLEOTIDE SEQUENCE</scope>
    <source>
        <strain evidence="1">AA-2017</strain>
        <tissue evidence="1">Whole larva</tissue>
    </source>
</reference>